<dbReference type="PANTHER" id="PTHR14453:SF70">
    <property type="entry name" value="PROTEIN MONO-ADP-RIBOSYLTRANSFERASE PARP9"/>
    <property type="match status" value="1"/>
</dbReference>
<evidence type="ECO:0000313" key="11">
    <source>
        <dbReference type="Proteomes" id="UP000694392"/>
    </source>
</evidence>
<dbReference type="GO" id="GO:0000122">
    <property type="term" value="P:negative regulation of transcription by RNA polymerase II"/>
    <property type="evidence" value="ECO:0007669"/>
    <property type="project" value="Ensembl"/>
</dbReference>
<evidence type="ECO:0000256" key="1">
    <source>
        <dbReference type="ARBA" id="ARBA00004123"/>
    </source>
</evidence>
<dbReference type="InterPro" id="IPR057049">
    <property type="entry name" value="PARP14_KH_8"/>
</dbReference>
<reference evidence="10" key="1">
    <citation type="submission" date="2025-08" db="UniProtKB">
        <authorList>
            <consortium name="Ensembl"/>
        </authorList>
    </citation>
    <scope>IDENTIFICATION</scope>
</reference>
<dbReference type="GO" id="GO:0003950">
    <property type="term" value="F:NAD+ poly-ADP-ribosyltransferase activity"/>
    <property type="evidence" value="ECO:0007669"/>
    <property type="project" value="Ensembl"/>
</dbReference>
<dbReference type="PANTHER" id="PTHR14453">
    <property type="entry name" value="PARP/ZINC FINGER CCCH TYPE DOMAIN CONTAINING PROTEIN"/>
    <property type="match status" value="1"/>
</dbReference>
<dbReference type="GO" id="GO:0032991">
    <property type="term" value="C:protein-containing complex"/>
    <property type="evidence" value="ECO:0007669"/>
    <property type="project" value="Ensembl"/>
</dbReference>
<keyword evidence="4" id="KW-0520">NAD</keyword>
<evidence type="ECO:0000259" key="9">
    <source>
        <dbReference type="PROSITE" id="PS51154"/>
    </source>
</evidence>
<dbReference type="InterPro" id="IPR012317">
    <property type="entry name" value="Poly(ADP-ribose)pol_cat_dom"/>
</dbReference>
<proteinExistence type="inferred from homology"/>
<dbReference type="GO" id="GO:0045893">
    <property type="term" value="P:positive regulation of DNA-templated transcription"/>
    <property type="evidence" value="ECO:0007669"/>
    <property type="project" value="Ensembl"/>
</dbReference>
<dbReference type="GeneTree" id="ENSGT00940000158837"/>
<dbReference type="GO" id="GO:0003714">
    <property type="term" value="F:transcription corepressor activity"/>
    <property type="evidence" value="ECO:0007669"/>
    <property type="project" value="Ensembl"/>
</dbReference>
<evidence type="ECO:0000256" key="3">
    <source>
        <dbReference type="ARBA" id="ARBA00022679"/>
    </source>
</evidence>
<dbReference type="GO" id="GO:0140802">
    <property type="term" value="F:NAD+-protein-C-terminal glycine ADP-ribosyltransferase activity"/>
    <property type="evidence" value="ECO:0007669"/>
    <property type="project" value="Ensembl"/>
</dbReference>
<dbReference type="GO" id="GO:0072570">
    <property type="term" value="F:ADP-D-ribose binding"/>
    <property type="evidence" value="ECO:0007669"/>
    <property type="project" value="Ensembl"/>
</dbReference>
<dbReference type="GO" id="GO:0042393">
    <property type="term" value="F:histone binding"/>
    <property type="evidence" value="ECO:0007669"/>
    <property type="project" value="Ensembl"/>
</dbReference>
<accession>A0A8D0LAQ1</accession>
<comment type="similarity">
    <text evidence="6">Belongs to the ARTD/PARP family.</text>
</comment>
<evidence type="ECO:0000256" key="5">
    <source>
        <dbReference type="ARBA" id="ARBA00023242"/>
    </source>
</evidence>
<dbReference type="Proteomes" id="UP000694392">
    <property type="component" value="Unplaced"/>
</dbReference>
<dbReference type="CDD" id="cd02907">
    <property type="entry name" value="Macro_Af1521_BAL-like"/>
    <property type="match status" value="1"/>
</dbReference>
<keyword evidence="5" id="KW-0539">Nucleus</keyword>
<evidence type="ECO:0000256" key="2">
    <source>
        <dbReference type="ARBA" id="ARBA00022676"/>
    </source>
</evidence>
<dbReference type="GO" id="GO:0005829">
    <property type="term" value="C:cytosol"/>
    <property type="evidence" value="ECO:0007669"/>
    <property type="project" value="Ensembl"/>
</dbReference>
<comment type="subcellular location">
    <subcellularLocation>
        <location evidence="1">Nucleus</location>
    </subcellularLocation>
</comment>
<dbReference type="Ensembl" id="ENSSPUT00000022552.1">
    <property type="protein sequence ID" value="ENSSPUP00000021146.1"/>
    <property type="gene ID" value="ENSSPUG00000016273.1"/>
</dbReference>
<dbReference type="InterPro" id="IPR043472">
    <property type="entry name" value="Macro_dom-like"/>
</dbReference>
<sequence>MGNMMKTRTSSSEALEDNSSDSSMALGREVLTIPISKTVYEVLKRRETYLHNLLQKKFGCMVVLQDVRIPVQVYRKSLKEGIEISVWMDDLTRHEADTLVNAANEYLAHVGGLAFALLKAGGPEIQEQSERFIASKGLLSAGHIAVTSGGRLPCKQVIHAVGPRWSDSQCDECCLKLEAAIINILKYVNDPENNIKSVAIPALSSGIFGFPLHLCARVIVSTIKSFVQLAPLFGYLQEIHLVNIDEPIVTVMKKTCEELLGENDIDSLNGTPEASSGRPPDSIMVNGLHLRIVRGNIEDQQTAIIVNSVLVPDDLAKGSVSRAILEKAGPSLLEAFLSELQKWPSHCPMLIYTKGHNIACEFLFHVIWMSYRGSEEQKALKMALSKCLLVAQEKQFSYLSFPALVTEALTLPTDEVADIMVEEVLSFAQEIPGKKPDVYFVLPPDDDSMYEVFQTKLKSVKSKREEEMECNKMRPIDVPVKMEKEKDVSSIELLGNSREILEEAGLWIKSIKQAEETRQIIIENNYIFSFGQREHEELFKLQQHFGVAISEDVTVGKAALEIEGSPQAVIEAMLVIECMLYYVQEQIVAKQEEELMAVARLGSDPHQGGHADLAKTTELRYKVTPIESYLQAFKDKEKQLEKAGLRVLKIEKIYNPVLESAFLRIKRNVEGKHAGRPICHRLYRRVPAQFCGLVCRSGFQRTYFPRQDQKYGAGIYFNKNLRNLVEDLGEKCEMDNLICVFEAEVVTGLYTKCKQSYIVAPSTHEGDLKLYDSVVDDICNPEIFVIFNNEQALPQYLLTCSRIWNGGSGVHSEGQQHGINRN</sequence>
<gene>
    <name evidence="10" type="primary">PARP9</name>
</gene>
<dbReference type="InterPro" id="IPR052056">
    <property type="entry name" value="Mono-ARTD/PARP"/>
</dbReference>
<dbReference type="InterPro" id="IPR002589">
    <property type="entry name" value="Macro_dom"/>
</dbReference>
<feature type="domain" description="PARP catalytic" evidence="8">
    <location>
        <begin position="610"/>
        <end position="822"/>
    </location>
</feature>
<dbReference type="AlphaFoldDB" id="A0A8D0LAQ1"/>
<evidence type="ECO:0000256" key="4">
    <source>
        <dbReference type="ARBA" id="ARBA00023027"/>
    </source>
</evidence>
<keyword evidence="11" id="KW-1185">Reference proteome</keyword>
<dbReference type="GO" id="GO:0060335">
    <property type="term" value="P:positive regulation of type II interferon-mediated signaling pathway"/>
    <property type="evidence" value="ECO:0007669"/>
    <property type="project" value="Ensembl"/>
</dbReference>
<evidence type="ECO:0000256" key="6">
    <source>
        <dbReference type="ARBA" id="ARBA00024347"/>
    </source>
</evidence>
<protein>
    <submittedName>
        <fullName evidence="10">Poly(ADP-ribose) polymerase family member 9</fullName>
    </submittedName>
</protein>
<dbReference type="GO" id="GO:0005739">
    <property type="term" value="C:mitochondrion"/>
    <property type="evidence" value="ECO:0007669"/>
    <property type="project" value="Ensembl"/>
</dbReference>
<dbReference type="GO" id="GO:0044389">
    <property type="term" value="F:ubiquitin-like protein ligase binding"/>
    <property type="evidence" value="ECO:0007669"/>
    <property type="project" value="Ensembl"/>
</dbReference>
<dbReference type="GO" id="GO:0010629">
    <property type="term" value="P:negative regulation of gene expression"/>
    <property type="evidence" value="ECO:0007669"/>
    <property type="project" value="Ensembl"/>
</dbReference>
<evidence type="ECO:0000313" key="10">
    <source>
        <dbReference type="Ensembl" id="ENSSPUP00000021146.1"/>
    </source>
</evidence>
<reference evidence="10" key="2">
    <citation type="submission" date="2025-09" db="UniProtKB">
        <authorList>
            <consortium name="Ensembl"/>
        </authorList>
    </citation>
    <scope>IDENTIFICATION</scope>
</reference>
<dbReference type="GO" id="GO:0005654">
    <property type="term" value="C:nucleoplasm"/>
    <property type="evidence" value="ECO:0007669"/>
    <property type="project" value="Ensembl"/>
</dbReference>
<dbReference type="Pfam" id="PF23254">
    <property type="entry name" value="KH_PARP14_8"/>
    <property type="match status" value="1"/>
</dbReference>
<name>A0A8D0LAQ1_SPHPU</name>
<dbReference type="Pfam" id="PF01661">
    <property type="entry name" value="Macro"/>
    <property type="match status" value="2"/>
</dbReference>
<dbReference type="GO" id="GO:1900182">
    <property type="term" value="P:positive regulation of protein localization to nucleus"/>
    <property type="evidence" value="ECO:0007669"/>
    <property type="project" value="Ensembl"/>
</dbReference>
<dbReference type="GO" id="GO:0000077">
    <property type="term" value="P:DNA damage checkpoint signaling"/>
    <property type="evidence" value="ECO:0007669"/>
    <property type="project" value="Ensembl"/>
</dbReference>
<dbReference type="SUPFAM" id="SSF56399">
    <property type="entry name" value="ADP-ribosylation"/>
    <property type="match status" value="1"/>
</dbReference>
<dbReference type="Gene3D" id="3.40.220.10">
    <property type="entry name" value="Leucine Aminopeptidase, subunit E, domain 1"/>
    <property type="match status" value="2"/>
</dbReference>
<dbReference type="GO" id="GO:0006302">
    <property type="term" value="P:double-strand break repair"/>
    <property type="evidence" value="ECO:0007669"/>
    <property type="project" value="Ensembl"/>
</dbReference>
<feature type="compositionally biased region" description="Polar residues" evidence="7">
    <location>
        <begin position="1"/>
        <end position="13"/>
    </location>
</feature>
<feature type="domain" description="Macro" evidence="9">
    <location>
        <begin position="71"/>
        <end position="260"/>
    </location>
</feature>
<dbReference type="Gene3D" id="3.90.228.10">
    <property type="match status" value="1"/>
</dbReference>
<keyword evidence="2" id="KW-0328">Glycosyltransferase</keyword>
<dbReference type="SMART" id="SM00506">
    <property type="entry name" value="A1pp"/>
    <property type="match status" value="2"/>
</dbReference>
<feature type="region of interest" description="Disordered" evidence="7">
    <location>
        <begin position="1"/>
        <end position="21"/>
    </location>
</feature>
<evidence type="ECO:0000259" key="8">
    <source>
        <dbReference type="PROSITE" id="PS51059"/>
    </source>
</evidence>
<dbReference type="GO" id="GO:0010608">
    <property type="term" value="P:post-transcriptional regulation of gene expression"/>
    <property type="evidence" value="ECO:0007669"/>
    <property type="project" value="Ensembl"/>
</dbReference>
<dbReference type="GO" id="GO:0004857">
    <property type="term" value="F:enzyme inhibitor activity"/>
    <property type="evidence" value="ECO:0007669"/>
    <property type="project" value="Ensembl"/>
</dbReference>
<evidence type="ECO:0000256" key="7">
    <source>
        <dbReference type="SAM" id="MobiDB-lite"/>
    </source>
</evidence>
<dbReference type="PROSITE" id="PS51154">
    <property type="entry name" value="MACRO"/>
    <property type="match status" value="2"/>
</dbReference>
<dbReference type="GO" id="GO:0070212">
    <property type="term" value="P:protein poly-ADP-ribosylation"/>
    <property type="evidence" value="ECO:0007669"/>
    <property type="project" value="TreeGrafter"/>
</dbReference>
<dbReference type="OMA" id="CTQIIVE"/>
<dbReference type="SUPFAM" id="SSF52949">
    <property type="entry name" value="Macro domain-like"/>
    <property type="match status" value="2"/>
</dbReference>
<dbReference type="GO" id="GO:0097677">
    <property type="term" value="F:STAT family protein binding"/>
    <property type="evidence" value="ECO:0007669"/>
    <property type="project" value="Ensembl"/>
</dbReference>
<dbReference type="GO" id="GO:0090734">
    <property type="term" value="C:site of DNA damage"/>
    <property type="evidence" value="ECO:0007669"/>
    <property type="project" value="Ensembl"/>
</dbReference>
<dbReference type="PROSITE" id="PS51059">
    <property type="entry name" value="PARP_CATALYTIC"/>
    <property type="match status" value="1"/>
</dbReference>
<keyword evidence="3" id="KW-0808">Transferase</keyword>
<dbReference type="GO" id="GO:0002230">
    <property type="term" value="P:positive regulation of defense response to virus by host"/>
    <property type="evidence" value="ECO:0007669"/>
    <property type="project" value="Ensembl"/>
</dbReference>
<organism evidence="10 11">
    <name type="scientific">Sphenodon punctatus</name>
    <name type="common">Tuatara</name>
    <name type="synonym">Hatteria punctata</name>
    <dbReference type="NCBI Taxonomy" id="8508"/>
    <lineage>
        <taxon>Eukaryota</taxon>
        <taxon>Metazoa</taxon>
        <taxon>Chordata</taxon>
        <taxon>Craniata</taxon>
        <taxon>Vertebrata</taxon>
        <taxon>Euteleostomi</taxon>
        <taxon>Lepidosauria</taxon>
        <taxon>Sphenodontia</taxon>
        <taxon>Sphenodontidae</taxon>
        <taxon>Sphenodon</taxon>
    </lineage>
</organism>
<feature type="domain" description="Macro" evidence="9">
    <location>
        <begin position="277"/>
        <end position="461"/>
    </location>
</feature>